<dbReference type="RefSeq" id="WP_004859386.1">
    <property type="nucleotide sequence ID" value="NZ_BBLI01000041.1"/>
</dbReference>
<dbReference type="Proteomes" id="UP001243195">
    <property type="component" value="Unassembled WGS sequence"/>
</dbReference>
<feature type="coiled-coil region" evidence="1">
    <location>
        <begin position="113"/>
        <end position="140"/>
    </location>
</feature>
<sequence>MQSITVTHLEHHTAPRLEHDIHTLFLNIRYQHGDKYDIDYWLHRLSGYIQEWSLLFITNEFYFGFWLEIFMGCYRASKFELNILGVKDEAQVQNLVSLILIKLEKIFQGAEILEEIKRKNEKHLKQIERYQKEYDQVTEYCFDLNKINVVCAYQSDTACHISILDMNKHIQIFNKHLKLKKYFPMQYLYWYRRVVRIPEKNQYVMVLSLTVNARIYTDTSFYLDRLKELWQFATGYEGIVIDLLDGDSQSHELVSQIFTEFDDQDDVTSLLERDVVNTDESSKSVRIWPIGFKHFIGTSGKNI</sequence>
<proteinExistence type="predicted"/>
<name>A0AAW8JE78_9GAMM</name>
<dbReference type="EMBL" id="JAVIDA010000006">
    <property type="protein sequence ID" value="MDQ9071051.1"/>
    <property type="molecule type" value="Genomic_DNA"/>
</dbReference>
<gene>
    <name evidence="2" type="ORF">RFH51_06215</name>
</gene>
<evidence type="ECO:0000313" key="2">
    <source>
        <dbReference type="EMBL" id="MDQ9071051.1"/>
    </source>
</evidence>
<keyword evidence="1" id="KW-0175">Coiled coil</keyword>
<evidence type="ECO:0000313" key="3">
    <source>
        <dbReference type="Proteomes" id="UP001243195"/>
    </source>
</evidence>
<dbReference type="GeneID" id="84208726"/>
<accession>A0AAW8JE78</accession>
<dbReference type="AlphaFoldDB" id="A0AAW8JE78"/>
<organism evidence="2 3">
    <name type="scientific">Acinetobacter gerneri</name>
    <dbReference type="NCBI Taxonomy" id="202952"/>
    <lineage>
        <taxon>Bacteria</taxon>
        <taxon>Pseudomonadati</taxon>
        <taxon>Pseudomonadota</taxon>
        <taxon>Gammaproteobacteria</taxon>
        <taxon>Moraxellales</taxon>
        <taxon>Moraxellaceae</taxon>
        <taxon>Acinetobacter</taxon>
    </lineage>
</organism>
<protein>
    <submittedName>
        <fullName evidence="2">Uncharacterized protein</fullName>
    </submittedName>
</protein>
<comment type="caution">
    <text evidence="2">The sequence shown here is derived from an EMBL/GenBank/DDBJ whole genome shotgun (WGS) entry which is preliminary data.</text>
</comment>
<evidence type="ECO:0000256" key="1">
    <source>
        <dbReference type="SAM" id="Coils"/>
    </source>
</evidence>
<reference evidence="2" key="1">
    <citation type="submission" date="2023-08" db="EMBL/GenBank/DDBJ databases">
        <title>Emergence of clinically-relevant ST2 carbapenem-resistant Acinetobacter baumannii strains in hospital sewages in Zhejiang, East of China.</title>
        <authorList>
            <person name="Kaichao C."/>
            <person name="Zhang R."/>
        </authorList>
    </citation>
    <scope>NUCLEOTIDE SEQUENCE</scope>
    <source>
        <strain evidence="2">M-SY-60</strain>
    </source>
</reference>